<feature type="transmembrane region" description="Helical" evidence="10">
    <location>
        <begin position="25"/>
        <end position="48"/>
    </location>
</feature>
<dbReference type="EMBL" id="FNNU01000004">
    <property type="protein sequence ID" value="SDX43586.1"/>
    <property type="molecule type" value="Genomic_DNA"/>
</dbReference>
<keyword evidence="10" id="KW-0997">Cell inner membrane</keyword>
<comment type="function">
    <text evidence="1 10">Controls the rotational direction of flagella during chemotaxis.</text>
</comment>
<dbReference type="PANTHER" id="PTHR35091:SF2">
    <property type="entry name" value="FLAGELLAR PROTEIN FLIL"/>
    <property type="match status" value="1"/>
</dbReference>
<dbReference type="GO" id="GO:0071978">
    <property type="term" value="P:bacterial-type flagellum-dependent swarming motility"/>
    <property type="evidence" value="ECO:0007669"/>
    <property type="project" value="TreeGrafter"/>
</dbReference>
<dbReference type="STRING" id="1007099.SAMN05216287_2915"/>
<keyword evidence="11" id="KW-0966">Cell projection</keyword>
<dbReference type="NCBIfam" id="NF004285">
    <property type="entry name" value="PRK05696.1"/>
    <property type="match status" value="1"/>
</dbReference>
<comment type="similarity">
    <text evidence="3 10">Belongs to the FliL family.</text>
</comment>
<keyword evidence="7 10" id="KW-0283">Flagellar rotation</keyword>
<evidence type="ECO:0000256" key="6">
    <source>
        <dbReference type="ARBA" id="ARBA00022692"/>
    </source>
</evidence>
<proteinExistence type="inferred from homology"/>
<dbReference type="GO" id="GO:0006935">
    <property type="term" value="P:chemotaxis"/>
    <property type="evidence" value="ECO:0007669"/>
    <property type="project" value="UniProtKB-KW"/>
</dbReference>
<protein>
    <recommendedName>
        <fullName evidence="10">Flagellar protein FliL</fullName>
    </recommendedName>
</protein>
<keyword evidence="5 10" id="KW-0145">Chemotaxis</keyword>
<gene>
    <name evidence="11" type="ORF">SAMN05216287_2915</name>
</gene>
<evidence type="ECO:0000256" key="5">
    <source>
        <dbReference type="ARBA" id="ARBA00022500"/>
    </source>
</evidence>
<name>A0A1H3BNS5_9PSED</name>
<evidence type="ECO:0000256" key="4">
    <source>
        <dbReference type="ARBA" id="ARBA00022475"/>
    </source>
</evidence>
<accession>A0A1H3BNS5</accession>
<sequence length="175" mass="19018">MAKKAPPQPSPEGAEKPAGKSKLKLIIVIVLALLLAIGGSVGATWFLLSKNMKKDEAPAAEEHAAAPVKQPAIYEALAPAFVVNFNYNGRQRYMQVTVALMARDQASLDALKVHMPVLRNNLVMLFSSQDFESLTSAVGKEMLRQKATASVQELAQKEVGKTVIEQVLFTNFVLQ</sequence>
<keyword evidence="4" id="KW-1003">Cell membrane</keyword>
<evidence type="ECO:0000256" key="7">
    <source>
        <dbReference type="ARBA" id="ARBA00022779"/>
    </source>
</evidence>
<dbReference type="InterPro" id="IPR005503">
    <property type="entry name" value="FliL"/>
</dbReference>
<keyword evidence="9 10" id="KW-0472">Membrane</keyword>
<evidence type="ECO:0000256" key="10">
    <source>
        <dbReference type="RuleBase" id="RU364125"/>
    </source>
</evidence>
<evidence type="ECO:0000256" key="1">
    <source>
        <dbReference type="ARBA" id="ARBA00002254"/>
    </source>
</evidence>
<dbReference type="Proteomes" id="UP000243778">
    <property type="component" value="Unassembled WGS sequence"/>
</dbReference>
<comment type="subcellular location">
    <subcellularLocation>
        <location evidence="10">Cell inner membrane</location>
    </subcellularLocation>
    <subcellularLocation>
        <location evidence="2">Cell membrane</location>
        <topology evidence="2">Single-pass membrane protein</topology>
    </subcellularLocation>
</comment>
<reference evidence="12" key="1">
    <citation type="submission" date="2016-10" db="EMBL/GenBank/DDBJ databases">
        <authorList>
            <person name="Varghese N."/>
            <person name="Submissions S."/>
        </authorList>
    </citation>
    <scope>NUCLEOTIDE SEQUENCE [LARGE SCALE GENOMIC DNA]</scope>
    <source>
        <strain evidence="12">NRRL B-59562</strain>
    </source>
</reference>
<evidence type="ECO:0000313" key="11">
    <source>
        <dbReference type="EMBL" id="SDX43586.1"/>
    </source>
</evidence>
<keyword evidence="6 10" id="KW-0812">Transmembrane</keyword>
<evidence type="ECO:0000256" key="2">
    <source>
        <dbReference type="ARBA" id="ARBA00004162"/>
    </source>
</evidence>
<dbReference type="GO" id="GO:0009425">
    <property type="term" value="C:bacterial-type flagellum basal body"/>
    <property type="evidence" value="ECO:0007669"/>
    <property type="project" value="InterPro"/>
</dbReference>
<evidence type="ECO:0000313" key="12">
    <source>
        <dbReference type="Proteomes" id="UP000243778"/>
    </source>
</evidence>
<dbReference type="GO" id="GO:0005886">
    <property type="term" value="C:plasma membrane"/>
    <property type="evidence" value="ECO:0007669"/>
    <property type="project" value="UniProtKB-SubCell"/>
</dbReference>
<keyword evidence="11" id="KW-0969">Cilium</keyword>
<dbReference type="AlphaFoldDB" id="A0A1H3BNS5"/>
<keyword evidence="12" id="KW-1185">Reference proteome</keyword>
<organism evidence="11 12">
    <name type="scientific">Pseudomonas kuykendallii</name>
    <dbReference type="NCBI Taxonomy" id="1007099"/>
    <lineage>
        <taxon>Bacteria</taxon>
        <taxon>Pseudomonadati</taxon>
        <taxon>Pseudomonadota</taxon>
        <taxon>Gammaproteobacteria</taxon>
        <taxon>Pseudomonadales</taxon>
        <taxon>Pseudomonadaceae</taxon>
        <taxon>Pseudomonas</taxon>
    </lineage>
</organism>
<keyword evidence="8 10" id="KW-1133">Transmembrane helix</keyword>
<evidence type="ECO:0000256" key="9">
    <source>
        <dbReference type="ARBA" id="ARBA00023136"/>
    </source>
</evidence>
<dbReference type="OrthoDB" id="5616092at2"/>
<evidence type="ECO:0000256" key="3">
    <source>
        <dbReference type="ARBA" id="ARBA00008281"/>
    </source>
</evidence>
<dbReference type="RefSeq" id="WP_090229571.1">
    <property type="nucleotide sequence ID" value="NZ_FNNU01000004.1"/>
</dbReference>
<dbReference type="Pfam" id="PF03748">
    <property type="entry name" value="FliL"/>
    <property type="match status" value="1"/>
</dbReference>
<dbReference type="PANTHER" id="PTHR35091">
    <property type="entry name" value="FLAGELLAR PROTEIN FLIL"/>
    <property type="match status" value="1"/>
</dbReference>
<evidence type="ECO:0000256" key="8">
    <source>
        <dbReference type="ARBA" id="ARBA00022989"/>
    </source>
</evidence>
<keyword evidence="11" id="KW-0282">Flagellum</keyword>